<evidence type="ECO:0000256" key="5">
    <source>
        <dbReference type="SAM" id="MobiDB-lite"/>
    </source>
</evidence>
<gene>
    <name evidence="8" type="ORF">LY89DRAFT_737443</name>
</gene>
<dbReference type="PANTHER" id="PTHR23502:SF59">
    <property type="entry name" value="MULTIDRUG TRANSPORTER, PUTATIVE (AFU_ORTHOLOGUE AFUA_1G10370)-RELATED"/>
    <property type="match status" value="1"/>
</dbReference>
<proteinExistence type="predicted"/>
<dbReference type="Pfam" id="PF07690">
    <property type="entry name" value="MFS_1"/>
    <property type="match status" value="1"/>
</dbReference>
<name>A0A194WZU3_MOLSC</name>
<dbReference type="CDD" id="cd17323">
    <property type="entry name" value="MFS_Tpo1_MDR_like"/>
    <property type="match status" value="1"/>
</dbReference>
<feature type="compositionally biased region" description="Basic and acidic residues" evidence="5">
    <location>
        <begin position="1"/>
        <end position="15"/>
    </location>
</feature>
<feature type="transmembrane region" description="Helical" evidence="6">
    <location>
        <begin position="211"/>
        <end position="233"/>
    </location>
</feature>
<dbReference type="Proteomes" id="UP000070700">
    <property type="component" value="Unassembled WGS sequence"/>
</dbReference>
<evidence type="ECO:0000256" key="2">
    <source>
        <dbReference type="ARBA" id="ARBA00022692"/>
    </source>
</evidence>
<feature type="transmembrane region" description="Helical" evidence="6">
    <location>
        <begin position="420"/>
        <end position="446"/>
    </location>
</feature>
<sequence>MHSDLEKQETHEGHLYDGYPDYRMGLDEEESTAEISISRQRTRITDPRSLATRIASHESRQPNFYHPLEHTPTTRNVIVDFDGPDDPYRPMNWPFYKKAYTTLIYGLVTMGATWGSSIYSSANEKISEKYHIGSVVATLGAPLSEVFGRRTAVFYPYFIGAIFAFDSATAKDTQTLMLTRFFGGFFSSAPVTNTGGVLGDLWTPAQRGPAMAAYAMAVASGPLAAPVVGGAIVDSYLSWRWVEYTTGILMMLILIIAIIFVDESYPPVLLVYKARRLRHEKGNWALHAKHEEWDVSFQQLATKYFVRPFQLLATPITACMAAYASFVYGILYLCFAAFPIEFEEERGWNHLVGSLPFLATLLGCITGASANSMNTKYYISRVAANRGRPVPEARLPPMMFGAIVFPAGCFLFGQTSSKHVFWLCPCIGAYLIGLGFITIFQCALNYLIDTFQVYAASAVAGNTALRSTFAGVFPLFAPAMFHNLGINWASSLIGFVSVALIPIPFIFFVYGKRVRAMGKCSRASCE</sequence>
<dbReference type="GO" id="GO:0005886">
    <property type="term" value="C:plasma membrane"/>
    <property type="evidence" value="ECO:0007669"/>
    <property type="project" value="TreeGrafter"/>
</dbReference>
<evidence type="ECO:0000313" key="8">
    <source>
        <dbReference type="EMBL" id="KUJ13463.1"/>
    </source>
</evidence>
<evidence type="ECO:0000256" key="3">
    <source>
        <dbReference type="ARBA" id="ARBA00022989"/>
    </source>
</evidence>
<keyword evidence="9" id="KW-1185">Reference proteome</keyword>
<feature type="domain" description="Major facilitator superfamily (MFS) profile" evidence="7">
    <location>
        <begin position="68"/>
        <end position="514"/>
    </location>
</feature>
<feature type="transmembrane region" description="Helical" evidence="6">
    <location>
        <begin position="248"/>
        <end position="272"/>
    </location>
</feature>
<dbReference type="KEGG" id="psco:LY89DRAFT_737443"/>
<evidence type="ECO:0000259" key="7">
    <source>
        <dbReference type="PROSITE" id="PS50850"/>
    </source>
</evidence>
<evidence type="ECO:0000256" key="4">
    <source>
        <dbReference type="ARBA" id="ARBA00023136"/>
    </source>
</evidence>
<keyword evidence="4 6" id="KW-0472">Membrane</keyword>
<dbReference type="InterPro" id="IPR020846">
    <property type="entry name" value="MFS_dom"/>
</dbReference>
<feature type="transmembrane region" description="Helical" evidence="6">
    <location>
        <begin position="395"/>
        <end position="414"/>
    </location>
</feature>
<dbReference type="SUPFAM" id="SSF103473">
    <property type="entry name" value="MFS general substrate transporter"/>
    <property type="match status" value="1"/>
</dbReference>
<accession>A0A194WZU3</accession>
<dbReference type="InterPro" id="IPR011701">
    <property type="entry name" value="MFS"/>
</dbReference>
<keyword evidence="2 6" id="KW-0812">Transmembrane</keyword>
<dbReference type="PANTHER" id="PTHR23502">
    <property type="entry name" value="MAJOR FACILITATOR SUPERFAMILY"/>
    <property type="match status" value="1"/>
</dbReference>
<feature type="transmembrane region" description="Helical" evidence="6">
    <location>
        <begin position="488"/>
        <end position="510"/>
    </location>
</feature>
<dbReference type="PROSITE" id="PS50850">
    <property type="entry name" value="MFS"/>
    <property type="match status" value="1"/>
</dbReference>
<dbReference type="GeneID" id="28829978"/>
<dbReference type="OrthoDB" id="9986881at2759"/>
<organism evidence="8 9">
    <name type="scientific">Mollisia scopiformis</name>
    <name type="common">Conifer needle endophyte fungus</name>
    <name type="synonym">Phialocephala scopiformis</name>
    <dbReference type="NCBI Taxonomy" id="149040"/>
    <lineage>
        <taxon>Eukaryota</taxon>
        <taxon>Fungi</taxon>
        <taxon>Dikarya</taxon>
        <taxon>Ascomycota</taxon>
        <taxon>Pezizomycotina</taxon>
        <taxon>Leotiomycetes</taxon>
        <taxon>Helotiales</taxon>
        <taxon>Mollisiaceae</taxon>
        <taxon>Mollisia</taxon>
    </lineage>
</organism>
<dbReference type="Gene3D" id="1.20.1250.20">
    <property type="entry name" value="MFS general substrate transporter like domains"/>
    <property type="match status" value="1"/>
</dbReference>
<evidence type="ECO:0000256" key="1">
    <source>
        <dbReference type="ARBA" id="ARBA00004141"/>
    </source>
</evidence>
<dbReference type="InterPro" id="IPR036259">
    <property type="entry name" value="MFS_trans_sf"/>
</dbReference>
<reference evidence="8 9" key="1">
    <citation type="submission" date="2015-10" db="EMBL/GenBank/DDBJ databases">
        <title>Full genome of DAOMC 229536 Phialocephala scopiformis, a fungal endophyte of spruce producing the potent anti-insectan compound rugulosin.</title>
        <authorList>
            <consortium name="DOE Joint Genome Institute"/>
            <person name="Walker A.K."/>
            <person name="Frasz S.L."/>
            <person name="Seifert K.A."/>
            <person name="Miller J.D."/>
            <person name="Mondo S.J."/>
            <person name="Labutti K."/>
            <person name="Lipzen A."/>
            <person name="Dockter R."/>
            <person name="Kennedy M."/>
            <person name="Grigoriev I.V."/>
            <person name="Spatafora J.W."/>
        </authorList>
    </citation>
    <scope>NUCLEOTIDE SEQUENCE [LARGE SCALE GENOMIC DNA]</scope>
    <source>
        <strain evidence="8 9">CBS 120377</strain>
    </source>
</reference>
<feature type="transmembrane region" description="Helical" evidence="6">
    <location>
        <begin position="350"/>
        <end position="374"/>
    </location>
</feature>
<dbReference type="RefSeq" id="XP_018067818.1">
    <property type="nucleotide sequence ID" value="XM_018220252.1"/>
</dbReference>
<comment type="subcellular location">
    <subcellularLocation>
        <location evidence="1">Membrane</location>
        <topology evidence="1">Multi-pass membrane protein</topology>
    </subcellularLocation>
</comment>
<dbReference type="InParanoid" id="A0A194WZU3"/>
<evidence type="ECO:0000313" key="9">
    <source>
        <dbReference type="Proteomes" id="UP000070700"/>
    </source>
</evidence>
<feature type="transmembrane region" description="Helical" evidence="6">
    <location>
        <begin position="311"/>
        <end position="338"/>
    </location>
</feature>
<evidence type="ECO:0000256" key="6">
    <source>
        <dbReference type="SAM" id="Phobius"/>
    </source>
</evidence>
<dbReference type="GO" id="GO:0022857">
    <property type="term" value="F:transmembrane transporter activity"/>
    <property type="evidence" value="ECO:0007669"/>
    <property type="project" value="InterPro"/>
</dbReference>
<feature type="region of interest" description="Disordered" evidence="5">
    <location>
        <begin position="1"/>
        <end position="23"/>
    </location>
</feature>
<keyword evidence="3 6" id="KW-1133">Transmembrane helix</keyword>
<protein>
    <submittedName>
        <fullName evidence="8">MFS multidrug transporter</fullName>
    </submittedName>
</protein>
<dbReference type="EMBL" id="KQ947422">
    <property type="protein sequence ID" value="KUJ13463.1"/>
    <property type="molecule type" value="Genomic_DNA"/>
</dbReference>
<dbReference type="FunFam" id="1.20.1250.20:FF:000011">
    <property type="entry name" value="MFS multidrug transporter, putative"/>
    <property type="match status" value="1"/>
</dbReference>
<dbReference type="AlphaFoldDB" id="A0A194WZU3"/>